<dbReference type="Pfam" id="PF12568">
    <property type="entry name" value="PanZ"/>
    <property type="match status" value="1"/>
</dbReference>
<dbReference type="InterPro" id="IPR040448">
    <property type="entry name" value="PanZ_GNAT"/>
</dbReference>
<gene>
    <name evidence="2" type="ORF">NYR02_14305</name>
</gene>
<feature type="domain" description="N-acetyltransferase" evidence="1">
    <location>
        <begin position="6"/>
        <end position="136"/>
    </location>
</feature>
<dbReference type="RefSeq" id="WP_260977032.1">
    <property type="nucleotide sequence ID" value="NZ_JAOANI010000022.1"/>
</dbReference>
<dbReference type="GO" id="GO:0016747">
    <property type="term" value="F:acyltransferase activity, transferring groups other than amino-acyl groups"/>
    <property type="evidence" value="ECO:0007669"/>
    <property type="project" value="InterPro"/>
</dbReference>
<evidence type="ECO:0000313" key="2">
    <source>
        <dbReference type="EMBL" id="MCT7360191.1"/>
    </source>
</evidence>
<keyword evidence="3" id="KW-1185">Reference proteome</keyword>
<proteinExistence type="predicted"/>
<dbReference type="EMBL" id="JAOANI010000022">
    <property type="protein sequence ID" value="MCT7360191.1"/>
    <property type="molecule type" value="Genomic_DNA"/>
</dbReference>
<dbReference type="InterPro" id="IPR000182">
    <property type="entry name" value="GNAT_dom"/>
</dbReference>
<sequence length="136" mass="15189">MPVKLEHIQSPTDADWNDLEKIHQETATDGLTFGRAALEQHLQNGGWIMAGRFNDRIIGVILASESREGVLLQQAAVRTITQRRGVMHQLLHFIQSWAATEGKRLCAGACPDALIPALQHRGFSAKGTFWMYNPEK</sequence>
<dbReference type="Gene3D" id="3.40.630.30">
    <property type="match status" value="1"/>
</dbReference>
<dbReference type="SUPFAM" id="SSF55729">
    <property type="entry name" value="Acyl-CoA N-acyltransferases (Nat)"/>
    <property type="match status" value="1"/>
</dbReference>
<reference evidence="2" key="2">
    <citation type="submission" date="2022-08" db="EMBL/GenBank/DDBJ databases">
        <authorList>
            <person name="Dong C."/>
        </authorList>
    </citation>
    <scope>NUCLEOTIDE SEQUENCE</scope>
    <source>
        <strain evidence="2">59MF3M-4</strain>
    </source>
</reference>
<accession>A0A9X2WHE0</accession>
<reference evidence="2" key="1">
    <citation type="journal article" date="2022" name="Front. Microbiol.">
        <title>Genome-based taxonomic rearrangement of Oceanobacter-related bacteria including the description of Thalassolituus hydrocarbonoclasticus sp. nov. and Thalassolituus pacificus sp. nov. and emended description of the genus Thalassolituus.</title>
        <authorList>
            <person name="Dong C."/>
            <person name="Wei L."/>
            <person name="Wang J."/>
            <person name="Lai Q."/>
            <person name="Huang Z."/>
            <person name="Shao Z."/>
        </authorList>
    </citation>
    <scope>NUCLEOTIDE SEQUENCE</scope>
    <source>
        <strain evidence="2">59MF3M-4</strain>
    </source>
</reference>
<name>A0A9X2WHE0_9GAMM</name>
<dbReference type="AlphaFoldDB" id="A0A9X2WHE0"/>
<protein>
    <submittedName>
        <fullName evidence="2">PanM family protein</fullName>
    </submittedName>
</protein>
<dbReference type="InterPro" id="IPR016181">
    <property type="entry name" value="Acyl_CoA_acyltransferase"/>
</dbReference>
<evidence type="ECO:0000313" key="3">
    <source>
        <dbReference type="Proteomes" id="UP001147830"/>
    </source>
</evidence>
<comment type="caution">
    <text evidence="2">The sequence shown here is derived from an EMBL/GenBank/DDBJ whole genome shotgun (WGS) entry which is preliminary data.</text>
</comment>
<dbReference type="PROSITE" id="PS51186">
    <property type="entry name" value="GNAT"/>
    <property type="match status" value="1"/>
</dbReference>
<dbReference type="Proteomes" id="UP001147830">
    <property type="component" value="Unassembled WGS sequence"/>
</dbReference>
<evidence type="ECO:0000259" key="1">
    <source>
        <dbReference type="PROSITE" id="PS51186"/>
    </source>
</evidence>
<organism evidence="2 3">
    <name type="scientific">Thalassolituus pacificus</name>
    <dbReference type="NCBI Taxonomy" id="2975440"/>
    <lineage>
        <taxon>Bacteria</taxon>
        <taxon>Pseudomonadati</taxon>
        <taxon>Pseudomonadota</taxon>
        <taxon>Gammaproteobacteria</taxon>
        <taxon>Oceanospirillales</taxon>
        <taxon>Oceanospirillaceae</taxon>
        <taxon>Thalassolituus</taxon>
    </lineage>
</organism>